<feature type="non-terminal residue" evidence="1">
    <location>
        <position position="54"/>
    </location>
</feature>
<comment type="caution">
    <text evidence="1">The sequence shown here is derived from an EMBL/GenBank/DDBJ whole genome shotgun (WGS) entry which is preliminary data.</text>
</comment>
<dbReference type="AlphaFoldDB" id="X0TKC1"/>
<evidence type="ECO:0000313" key="1">
    <source>
        <dbReference type="EMBL" id="GAF93983.1"/>
    </source>
</evidence>
<proteinExistence type="predicted"/>
<sequence>MPTSGNNKLAEELARSLEASTALMQDLLGDIKDNATSLALVKAKLESLSDSVEA</sequence>
<organism evidence="1">
    <name type="scientific">marine sediment metagenome</name>
    <dbReference type="NCBI Taxonomy" id="412755"/>
    <lineage>
        <taxon>unclassified sequences</taxon>
        <taxon>metagenomes</taxon>
        <taxon>ecological metagenomes</taxon>
    </lineage>
</organism>
<protein>
    <submittedName>
        <fullName evidence="1">Uncharacterized protein</fullName>
    </submittedName>
</protein>
<dbReference type="EMBL" id="BARS01015753">
    <property type="protein sequence ID" value="GAF93983.1"/>
    <property type="molecule type" value="Genomic_DNA"/>
</dbReference>
<name>X0TKC1_9ZZZZ</name>
<gene>
    <name evidence="1" type="ORF">S01H1_26020</name>
</gene>
<reference evidence="1" key="1">
    <citation type="journal article" date="2014" name="Front. Microbiol.">
        <title>High frequency of phylogenetically diverse reductive dehalogenase-homologous genes in deep subseafloor sedimentary metagenomes.</title>
        <authorList>
            <person name="Kawai M."/>
            <person name="Futagami T."/>
            <person name="Toyoda A."/>
            <person name="Takaki Y."/>
            <person name="Nishi S."/>
            <person name="Hori S."/>
            <person name="Arai W."/>
            <person name="Tsubouchi T."/>
            <person name="Morono Y."/>
            <person name="Uchiyama I."/>
            <person name="Ito T."/>
            <person name="Fujiyama A."/>
            <person name="Inagaki F."/>
            <person name="Takami H."/>
        </authorList>
    </citation>
    <scope>NUCLEOTIDE SEQUENCE</scope>
    <source>
        <strain evidence="1">Expedition CK06-06</strain>
    </source>
</reference>
<accession>X0TKC1</accession>